<feature type="region of interest" description="Disordered" evidence="1">
    <location>
        <begin position="17"/>
        <end position="64"/>
    </location>
</feature>
<comment type="caution">
    <text evidence="2">The sequence shown here is derived from an EMBL/GenBank/DDBJ whole genome shotgun (WGS) entry which is preliminary data.</text>
</comment>
<sequence>MIVERVDHHAERHLLLELGRPARQGEHAVAPRTGDQLGEESCLSRTRLAGQADQRERAVDRVEEPAEFGEDLAAPDERGVRLAPWARC</sequence>
<dbReference type="AlphaFoldDB" id="A0A9W6RWE1"/>
<proteinExistence type="predicted"/>
<evidence type="ECO:0000313" key="3">
    <source>
        <dbReference type="Proteomes" id="UP001165074"/>
    </source>
</evidence>
<accession>A0A9W6RWE1</accession>
<evidence type="ECO:0000256" key="1">
    <source>
        <dbReference type="SAM" id="MobiDB-lite"/>
    </source>
</evidence>
<feature type="compositionally biased region" description="Basic and acidic residues" evidence="1">
    <location>
        <begin position="53"/>
        <end position="64"/>
    </location>
</feature>
<dbReference type="Proteomes" id="UP001165074">
    <property type="component" value="Unassembled WGS sequence"/>
</dbReference>
<dbReference type="EMBL" id="BSTK01000001">
    <property type="protein sequence ID" value="GLY83026.1"/>
    <property type="molecule type" value="Genomic_DNA"/>
</dbReference>
<gene>
    <name evidence="2" type="ORF">Airi02_009560</name>
</gene>
<protein>
    <submittedName>
        <fullName evidence="2">Uncharacterized protein</fullName>
    </submittedName>
</protein>
<keyword evidence="3" id="KW-1185">Reference proteome</keyword>
<reference evidence="2" key="1">
    <citation type="submission" date="2023-03" db="EMBL/GenBank/DDBJ databases">
        <title>Actinoallomurus iriomotensis NBRC 103684.</title>
        <authorList>
            <person name="Ichikawa N."/>
            <person name="Sato H."/>
            <person name="Tonouchi N."/>
        </authorList>
    </citation>
    <scope>NUCLEOTIDE SEQUENCE</scope>
    <source>
        <strain evidence="2">NBRC 103684</strain>
    </source>
</reference>
<evidence type="ECO:0000313" key="2">
    <source>
        <dbReference type="EMBL" id="GLY83026.1"/>
    </source>
</evidence>
<organism evidence="2 3">
    <name type="scientific">Actinoallomurus iriomotensis</name>
    <dbReference type="NCBI Taxonomy" id="478107"/>
    <lineage>
        <taxon>Bacteria</taxon>
        <taxon>Bacillati</taxon>
        <taxon>Actinomycetota</taxon>
        <taxon>Actinomycetes</taxon>
        <taxon>Streptosporangiales</taxon>
        <taxon>Thermomonosporaceae</taxon>
        <taxon>Actinoallomurus</taxon>
    </lineage>
</organism>
<name>A0A9W6RWE1_9ACTN</name>